<sequence length="150" mass="17281">MELISLSDGDNSFRVRVLGRRSPGVPHLHDLLDAEVLITSSFVSGRLATALRPSDLESWARALDRLSAGQDICWRDDDHSPEIRIQPYNEEHETVAVRVEDLGSSCVSVFIPLCLEEGWIDEQRRLLARVRQEWPSEVLERSWGVYEWRR</sequence>
<evidence type="ECO:0000313" key="2">
    <source>
        <dbReference type="Proteomes" id="UP000267900"/>
    </source>
</evidence>
<gene>
    <name evidence="1" type="ORF">EKH77_00040</name>
</gene>
<dbReference type="EMBL" id="CP034587">
    <property type="protein sequence ID" value="AZQ69828.1"/>
    <property type="molecule type" value="Genomic_DNA"/>
</dbReference>
<proteinExistence type="predicted"/>
<evidence type="ECO:0000313" key="1">
    <source>
        <dbReference type="EMBL" id="AZQ69828.1"/>
    </source>
</evidence>
<reference evidence="1 2" key="1">
    <citation type="submission" date="2018-12" db="EMBL/GenBank/DDBJ databases">
        <title>The whole draft genome of Streptomyce luteoverticillatus CGMCC 15060.</title>
        <authorList>
            <person name="Feng Z."/>
            <person name="Chen G."/>
            <person name="Zhang J."/>
            <person name="Zhu H."/>
            <person name="Yu X."/>
            <person name="Zhang W."/>
            <person name="Zhang X."/>
        </authorList>
    </citation>
    <scope>NUCLEOTIDE SEQUENCE [LARGE SCALE GENOMIC DNA]</scope>
    <source>
        <strain evidence="1 2">CGMCC 15060</strain>
    </source>
</reference>
<organism evidence="1 2">
    <name type="scientific">Streptomyces luteoverticillatus</name>
    <name type="common">Streptoverticillium luteoverticillatus</name>
    <dbReference type="NCBI Taxonomy" id="66425"/>
    <lineage>
        <taxon>Bacteria</taxon>
        <taxon>Bacillati</taxon>
        <taxon>Actinomycetota</taxon>
        <taxon>Actinomycetes</taxon>
        <taxon>Kitasatosporales</taxon>
        <taxon>Streptomycetaceae</taxon>
        <taxon>Streptomyces</taxon>
    </lineage>
</organism>
<dbReference type="Pfam" id="PF19384">
    <property type="entry name" value="DUF5959"/>
    <property type="match status" value="1"/>
</dbReference>
<dbReference type="RefSeq" id="WP_126912393.1">
    <property type="nucleotide sequence ID" value="NZ_CP034587.1"/>
</dbReference>
<dbReference type="Proteomes" id="UP000267900">
    <property type="component" value="Chromosome"/>
</dbReference>
<dbReference type="OrthoDB" id="3370158at2"/>
<accession>A0A3S9PBZ4</accession>
<dbReference type="InterPro" id="IPR046003">
    <property type="entry name" value="DUF5959"/>
</dbReference>
<keyword evidence="2" id="KW-1185">Reference proteome</keyword>
<protein>
    <submittedName>
        <fullName evidence="1">Uncharacterized protein</fullName>
    </submittedName>
</protein>
<name>A0A3S9PBZ4_STRLT</name>
<dbReference type="AlphaFoldDB" id="A0A3S9PBZ4"/>